<sequence>MVVSRPTTPELTKELNIPKDVASAMRKSLSYDFLNVNNSNEQASPIGTPRVDTSMSCTTGTGVSNVRVRGPLSVMSSDNASNDVSPDYQLWNHHITNASPSVSTTTTYNNVLEILQDWDFSGNSSGNHKDVQRRGSIEDVLKVRHWLNPRSSFSAASVNEPELYPPMSDKSSSANLSLSSIPAAERRCWVTFISDMSDLKPIITLHQSLIASQSKYKLLVLYSLENHGITEYLQPYNISCLGIHPLKPIVPNELSANITYTREWSVLSMWNELYDKFDLLVYLSPYSVVLSNVDELLDLSDEIDNETCVLIINGTKVPSLMSFKPHTEVAMVLEEFVTIYGQDWDKLAKLNSMDDWSILDTLFASSTSKIGEQYGLDVRKIDLKEPQKVKVLDFNESKPWLKNSDDLNDYDKLWWEVWDKLDT</sequence>
<name>I6ND18_ERECY</name>
<proteinExistence type="predicted"/>
<dbReference type="FunCoup" id="I6ND18">
    <property type="interactions" value="40"/>
</dbReference>
<dbReference type="HOGENOM" id="CLU_034560_0_0_1"/>
<dbReference type="InterPro" id="IPR029044">
    <property type="entry name" value="Nucleotide-diphossugar_trans"/>
</dbReference>
<organism evidence="1 2">
    <name type="scientific">Eremothecium cymbalariae (strain CBS 270.75 / DBVPG 7215 / KCTC 17166 / NRRL Y-17582)</name>
    <name type="common">Yeast</name>
    <dbReference type="NCBI Taxonomy" id="931890"/>
    <lineage>
        <taxon>Eukaryota</taxon>
        <taxon>Fungi</taxon>
        <taxon>Dikarya</taxon>
        <taxon>Ascomycota</taxon>
        <taxon>Saccharomycotina</taxon>
        <taxon>Saccharomycetes</taxon>
        <taxon>Saccharomycetales</taxon>
        <taxon>Saccharomycetaceae</taxon>
        <taxon>Eremothecium</taxon>
    </lineage>
</organism>
<dbReference type="GeneID" id="11468289"/>
<evidence type="ECO:0000313" key="1">
    <source>
        <dbReference type="EMBL" id="AET39960.1"/>
    </source>
</evidence>
<dbReference type="InterPro" id="IPR050587">
    <property type="entry name" value="GNT1/Glycosyltrans_8"/>
</dbReference>
<reference evidence="1 2" key="1">
    <citation type="journal article" date="2011" name="G3 (Bethesda)">
        <title>Genome evolution in the Eremothecium clade of the Saccharomyces complex revealed by comparative genomics.</title>
        <authorList>
            <person name="Wendland J."/>
            <person name="Walther A."/>
        </authorList>
    </citation>
    <scope>NUCLEOTIDE SEQUENCE [LARGE SCALE GENOMIC DNA]</scope>
    <source>
        <strain evidence="2">CBS 270.75 / DBVPG 7215 / KCTC 17166 / NRRL Y-17582</strain>
    </source>
</reference>
<dbReference type="Proteomes" id="UP000006790">
    <property type="component" value="Chromosome 5"/>
</dbReference>
<dbReference type="OMA" id="CIREYMT"/>
<keyword evidence="2" id="KW-1185">Reference proteome</keyword>
<dbReference type="Gene3D" id="3.90.550.10">
    <property type="entry name" value="Spore Coat Polysaccharide Biosynthesis Protein SpsA, Chain A"/>
    <property type="match status" value="1"/>
</dbReference>
<protein>
    <submittedName>
        <fullName evidence="1">Uncharacterized protein</fullName>
    </submittedName>
</protein>
<dbReference type="RefSeq" id="XP_003646777.1">
    <property type="nucleotide sequence ID" value="XM_003646729.1"/>
</dbReference>
<dbReference type="AlphaFoldDB" id="I6ND18"/>
<dbReference type="GO" id="GO:0006457">
    <property type="term" value="P:protein folding"/>
    <property type="evidence" value="ECO:0007669"/>
    <property type="project" value="EnsemblFungi"/>
</dbReference>
<dbReference type="GO" id="GO:0051321">
    <property type="term" value="P:meiotic cell cycle"/>
    <property type="evidence" value="ECO:0007669"/>
    <property type="project" value="EnsemblFungi"/>
</dbReference>
<dbReference type="KEGG" id="erc:Ecym_5188"/>
<dbReference type="GO" id="GO:0051087">
    <property type="term" value="F:protein-folding chaperone binding"/>
    <property type="evidence" value="ECO:0007669"/>
    <property type="project" value="EnsemblFungi"/>
</dbReference>
<gene>
    <name evidence="1" type="ordered locus">Ecym_5188</name>
</gene>
<dbReference type="InParanoid" id="I6ND18"/>
<accession>I6ND18</accession>
<dbReference type="eggNOG" id="ENOG502R2Z2">
    <property type="taxonomic scope" value="Eukaryota"/>
</dbReference>
<evidence type="ECO:0000313" key="2">
    <source>
        <dbReference type="Proteomes" id="UP000006790"/>
    </source>
</evidence>
<dbReference type="EMBL" id="CP002501">
    <property type="protein sequence ID" value="AET39960.1"/>
    <property type="molecule type" value="Genomic_DNA"/>
</dbReference>
<dbReference type="SUPFAM" id="SSF53448">
    <property type="entry name" value="Nucleotide-diphospho-sugar transferases"/>
    <property type="match status" value="1"/>
</dbReference>
<dbReference type="PANTHER" id="PTHR11183">
    <property type="entry name" value="GLYCOGENIN SUBFAMILY MEMBER"/>
    <property type="match status" value="1"/>
</dbReference>
<dbReference type="OrthoDB" id="2014201at2759"/>